<accession>A0ABS2RE44</accession>
<dbReference type="EMBL" id="JAFBCF010000001">
    <property type="protein sequence ID" value="MBM7797261.1"/>
    <property type="molecule type" value="Genomic_DNA"/>
</dbReference>
<comment type="function">
    <text evidence="6">Involved in transcription antitermination. Required for transcription of ribosomal RNA (rRNA) genes. Binds specifically to the boxA antiterminator sequence of the ribosomal RNA (rrn) operons.</text>
</comment>
<comment type="caution">
    <text evidence="8">The sequence shown here is derived from an EMBL/GenBank/DDBJ whole genome shotgun (WGS) entry which is preliminary data.</text>
</comment>
<evidence type="ECO:0000259" key="7">
    <source>
        <dbReference type="Pfam" id="PF01029"/>
    </source>
</evidence>
<dbReference type="RefSeq" id="WP_204915978.1">
    <property type="nucleotide sequence ID" value="NZ_BAAAQP010000003.1"/>
</dbReference>
<dbReference type="InterPro" id="IPR006027">
    <property type="entry name" value="NusB_RsmB_TIM44"/>
</dbReference>
<sequence>MTARSKGSTRSKARKRALDILFEAELRGSALLDTLAERTADADPPVRDYTAELVHGFSEHRHDIDARISAALTDGWSLDRLPRVDRNCLRIAVFEIDYSDLPDSIAVSEALNLVGDLSTDESPGFVNGVLGTIVATKVAVAPHG</sequence>
<dbReference type="InterPro" id="IPR011605">
    <property type="entry name" value="NusB_fam"/>
</dbReference>
<evidence type="ECO:0000256" key="3">
    <source>
        <dbReference type="ARBA" id="ARBA00022884"/>
    </source>
</evidence>
<evidence type="ECO:0000256" key="4">
    <source>
        <dbReference type="ARBA" id="ARBA00023015"/>
    </source>
</evidence>
<keyword evidence="4 6" id="KW-0805">Transcription regulation</keyword>
<evidence type="ECO:0000256" key="5">
    <source>
        <dbReference type="ARBA" id="ARBA00023163"/>
    </source>
</evidence>
<dbReference type="Gene3D" id="1.10.940.10">
    <property type="entry name" value="NusB-like"/>
    <property type="match status" value="1"/>
</dbReference>
<dbReference type="PANTHER" id="PTHR11078">
    <property type="entry name" value="N UTILIZATION SUBSTANCE PROTEIN B-RELATED"/>
    <property type="match status" value="1"/>
</dbReference>
<dbReference type="Pfam" id="PF01029">
    <property type="entry name" value="NusB"/>
    <property type="match status" value="1"/>
</dbReference>
<feature type="domain" description="NusB/RsmB/TIM44" evidence="7">
    <location>
        <begin position="12"/>
        <end position="133"/>
    </location>
</feature>
<dbReference type="InterPro" id="IPR035926">
    <property type="entry name" value="NusB-like_sf"/>
</dbReference>
<protein>
    <recommendedName>
        <fullName evidence="6">Transcription antitermination protein NusB</fullName>
    </recommendedName>
    <alternativeName>
        <fullName evidence="6">Antitermination factor NusB</fullName>
    </alternativeName>
</protein>
<evidence type="ECO:0000256" key="1">
    <source>
        <dbReference type="ARBA" id="ARBA00005952"/>
    </source>
</evidence>
<reference evidence="8 9" key="1">
    <citation type="submission" date="2021-01" db="EMBL/GenBank/DDBJ databases">
        <title>Sequencing the genomes of 1000 actinobacteria strains.</title>
        <authorList>
            <person name="Klenk H.-P."/>
        </authorList>
    </citation>
    <scope>NUCLEOTIDE SEQUENCE [LARGE SCALE GENOMIC DNA]</scope>
    <source>
        <strain evidence="8 9">DSM 18662</strain>
    </source>
</reference>
<evidence type="ECO:0000313" key="9">
    <source>
        <dbReference type="Proteomes" id="UP000704762"/>
    </source>
</evidence>
<organism evidence="8 9">
    <name type="scientific">Microlunatus panaciterrae</name>
    <dbReference type="NCBI Taxonomy" id="400768"/>
    <lineage>
        <taxon>Bacteria</taxon>
        <taxon>Bacillati</taxon>
        <taxon>Actinomycetota</taxon>
        <taxon>Actinomycetes</taxon>
        <taxon>Propionibacteriales</taxon>
        <taxon>Propionibacteriaceae</taxon>
        <taxon>Microlunatus</taxon>
    </lineage>
</organism>
<keyword evidence="9" id="KW-1185">Reference proteome</keyword>
<evidence type="ECO:0000256" key="6">
    <source>
        <dbReference type="HAMAP-Rule" id="MF_00073"/>
    </source>
</evidence>
<keyword evidence="2 6" id="KW-0889">Transcription antitermination</keyword>
<dbReference type="HAMAP" id="MF_00073">
    <property type="entry name" value="NusB"/>
    <property type="match status" value="1"/>
</dbReference>
<dbReference type="Proteomes" id="UP000704762">
    <property type="component" value="Unassembled WGS sequence"/>
</dbReference>
<dbReference type="PANTHER" id="PTHR11078:SF3">
    <property type="entry name" value="ANTITERMINATION NUSB DOMAIN-CONTAINING PROTEIN"/>
    <property type="match status" value="1"/>
</dbReference>
<keyword evidence="3 6" id="KW-0694">RNA-binding</keyword>
<evidence type="ECO:0000256" key="2">
    <source>
        <dbReference type="ARBA" id="ARBA00022814"/>
    </source>
</evidence>
<keyword evidence="5 6" id="KW-0804">Transcription</keyword>
<name>A0ABS2RE44_9ACTN</name>
<comment type="similarity">
    <text evidence="1 6">Belongs to the NusB family.</text>
</comment>
<proteinExistence type="inferred from homology"/>
<dbReference type="SUPFAM" id="SSF48013">
    <property type="entry name" value="NusB-like"/>
    <property type="match status" value="1"/>
</dbReference>
<evidence type="ECO:0000313" key="8">
    <source>
        <dbReference type="EMBL" id="MBM7797261.1"/>
    </source>
</evidence>
<gene>
    <name evidence="6" type="primary">nusB</name>
    <name evidence="8" type="ORF">JOE57_000182</name>
</gene>
<dbReference type="NCBIfam" id="TIGR01951">
    <property type="entry name" value="nusB"/>
    <property type="match status" value="1"/>
</dbReference>